<keyword evidence="3" id="KW-0808">Transferase</keyword>
<dbReference type="InterPro" id="IPR011009">
    <property type="entry name" value="Kinase-like_dom_sf"/>
</dbReference>
<gene>
    <name evidence="3" type="primary">thrB_2</name>
    <name evidence="3" type="ORF">NCTC9935_01434</name>
</gene>
<name>A0A2X0VEH2_9ACTO</name>
<evidence type="ECO:0000313" key="4">
    <source>
        <dbReference type="Proteomes" id="UP000250192"/>
    </source>
</evidence>
<dbReference type="RefSeq" id="WP_111823933.1">
    <property type="nucleotide sequence ID" value="NZ_CBDERX010000022.1"/>
</dbReference>
<evidence type="ECO:0000259" key="2">
    <source>
        <dbReference type="Pfam" id="PF01636"/>
    </source>
</evidence>
<dbReference type="InterPro" id="IPR050249">
    <property type="entry name" value="Pseudomonas-type_ThrB"/>
</dbReference>
<organism evidence="3 4">
    <name type="scientific">Schaalia odontolytica</name>
    <dbReference type="NCBI Taxonomy" id="1660"/>
    <lineage>
        <taxon>Bacteria</taxon>
        <taxon>Bacillati</taxon>
        <taxon>Actinomycetota</taxon>
        <taxon>Actinomycetes</taxon>
        <taxon>Actinomycetales</taxon>
        <taxon>Actinomycetaceae</taxon>
        <taxon>Schaalia</taxon>
    </lineage>
</organism>
<dbReference type="GeneID" id="93758916"/>
<dbReference type="PANTHER" id="PTHR21064:SF6">
    <property type="entry name" value="AMINOGLYCOSIDE PHOSPHOTRANSFERASE DOMAIN-CONTAINING PROTEIN"/>
    <property type="match status" value="1"/>
</dbReference>
<accession>A0A2X0VEH2</accession>
<comment type="similarity">
    <text evidence="1">Belongs to the pseudomonas-type ThrB family.</text>
</comment>
<dbReference type="AlphaFoldDB" id="A0A2X0VEH2"/>
<protein>
    <submittedName>
        <fullName evidence="3">Homoserine kinase</fullName>
        <ecNumber evidence="3">2.7.1.39</ecNumber>
    </submittedName>
</protein>
<dbReference type="PANTHER" id="PTHR21064">
    <property type="entry name" value="AMINOGLYCOSIDE PHOSPHOTRANSFERASE DOMAIN-CONTAINING PROTEIN-RELATED"/>
    <property type="match status" value="1"/>
</dbReference>
<dbReference type="GO" id="GO:0004413">
    <property type="term" value="F:homoserine kinase activity"/>
    <property type="evidence" value="ECO:0007669"/>
    <property type="project" value="UniProtKB-EC"/>
</dbReference>
<dbReference type="GO" id="GO:0009088">
    <property type="term" value="P:threonine biosynthetic process"/>
    <property type="evidence" value="ECO:0007669"/>
    <property type="project" value="TreeGrafter"/>
</dbReference>
<dbReference type="Pfam" id="PF01636">
    <property type="entry name" value="APH"/>
    <property type="match status" value="1"/>
</dbReference>
<dbReference type="EMBL" id="UAPR01000005">
    <property type="protein sequence ID" value="SPT55917.1"/>
    <property type="molecule type" value="Genomic_DNA"/>
</dbReference>
<proteinExistence type="inferred from homology"/>
<dbReference type="EC" id="2.7.1.39" evidence="3"/>
<evidence type="ECO:0000256" key="1">
    <source>
        <dbReference type="ARBA" id="ARBA00038240"/>
    </source>
</evidence>
<evidence type="ECO:0000313" key="3">
    <source>
        <dbReference type="EMBL" id="SPT55917.1"/>
    </source>
</evidence>
<sequence>MSDSNKHLDVTTRVWPVISEDECERVLARLATPLTGTVLQVSNRPTAAGILVDAGTSTVFIKRYAPGAVPADHLRAVHGLVAHIRARRFPTPAFLPFADSDTVWETPTGTWEVCEGAIGEDRYRDDPTWTIPGTLDEAHALGSMTARLALASSDYHAALNPPSAYQSRMRLFAQDPRRDLPQWLAERPGVRAYLRDSGRRIEDQWAPHLDFAAAYAPIAAQLPTSWTHGDLHVSNVFWKGLAPSQFIDFGLADRNPSVYDLALIIERNAFEWTRIVDGDEEAVHRDITLALIDGYEEMRPLSPLERRGLLALMPLIQAESGLNWIEYQYGATKSMPGADWCLDVFFGEHTRWFTRQPGRDYLAWLDDAISHH</sequence>
<keyword evidence="4" id="KW-1185">Reference proteome</keyword>
<keyword evidence="3" id="KW-0418">Kinase</keyword>
<reference evidence="3 4" key="1">
    <citation type="submission" date="2018-06" db="EMBL/GenBank/DDBJ databases">
        <authorList>
            <consortium name="Pathogen Informatics"/>
            <person name="Doyle S."/>
        </authorList>
    </citation>
    <scope>NUCLEOTIDE SEQUENCE [LARGE SCALE GENOMIC DNA]</scope>
    <source>
        <strain evidence="3 4">NCTC9935</strain>
    </source>
</reference>
<feature type="domain" description="Aminoglycoside phosphotransferase" evidence="2">
    <location>
        <begin position="53"/>
        <end position="301"/>
    </location>
</feature>
<dbReference type="SUPFAM" id="SSF56112">
    <property type="entry name" value="Protein kinase-like (PK-like)"/>
    <property type="match status" value="1"/>
</dbReference>
<dbReference type="Proteomes" id="UP000250192">
    <property type="component" value="Unassembled WGS sequence"/>
</dbReference>
<dbReference type="OrthoDB" id="3266537at2"/>
<dbReference type="Gene3D" id="3.90.1200.10">
    <property type="match status" value="1"/>
</dbReference>
<dbReference type="InterPro" id="IPR002575">
    <property type="entry name" value="Aminoglycoside_PTrfase"/>
</dbReference>